<feature type="transmembrane region" description="Helical" evidence="7">
    <location>
        <begin position="286"/>
        <end position="304"/>
    </location>
</feature>
<dbReference type="RefSeq" id="WP_112750097.1">
    <property type="nucleotide sequence ID" value="NZ_QMFY01000029.1"/>
</dbReference>
<dbReference type="GO" id="GO:0016020">
    <property type="term" value="C:membrane"/>
    <property type="evidence" value="ECO:0007669"/>
    <property type="project" value="UniProtKB-SubCell"/>
</dbReference>
<dbReference type="OrthoDB" id="2677128at2"/>
<dbReference type="Proteomes" id="UP000251889">
    <property type="component" value="Unassembled WGS sequence"/>
</dbReference>
<keyword evidence="4 7" id="KW-0812">Transmembrane</keyword>
<dbReference type="InterPro" id="IPR044851">
    <property type="entry name" value="Wax_synthase"/>
</dbReference>
<comment type="caution">
    <text evidence="9">The sequence shown here is derived from an EMBL/GenBank/DDBJ whole genome shotgun (WGS) entry which is preliminary data.</text>
</comment>
<evidence type="ECO:0000313" key="9">
    <source>
        <dbReference type="EMBL" id="RAV97713.1"/>
    </source>
</evidence>
<keyword evidence="10" id="KW-1185">Reference proteome</keyword>
<accession>A0A364XTM5</accession>
<evidence type="ECO:0000256" key="3">
    <source>
        <dbReference type="ARBA" id="ARBA00022679"/>
    </source>
</evidence>
<feature type="transmembrane region" description="Helical" evidence="7">
    <location>
        <begin position="6"/>
        <end position="22"/>
    </location>
</feature>
<proteinExistence type="predicted"/>
<keyword evidence="6 7" id="KW-0472">Membrane</keyword>
<feature type="domain" description="Wax synthase" evidence="8">
    <location>
        <begin position="182"/>
        <end position="244"/>
    </location>
</feature>
<dbReference type="EMBL" id="QMFY01000029">
    <property type="protein sequence ID" value="RAV97713.1"/>
    <property type="molecule type" value="Genomic_DNA"/>
</dbReference>
<dbReference type="PANTHER" id="PTHR31595:SF57">
    <property type="entry name" value="OS04G0481900 PROTEIN"/>
    <property type="match status" value="1"/>
</dbReference>
<feature type="transmembrane region" description="Helical" evidence="7">
    <location>
        <begin position="249"/>
        <end position="265"/>
    </location>
</feature>
<comment type="subcellular location">
    <subcellularLocation>
        <location evidence="1">Membrane</location>
        <topology evidence="1">Multi-pass membrane protein</topology>
    </subcellularLocation>
</comment>
<name>A0A364XTM5_9BACT</name>
<evidence type="ECO:0000256" key="6">
    <source>
        <dbReference type="ARBA" id="ARBA00023136"/>
    </source>
</evidence>
<dbReference type="PANTHER" id="PTHR31595">
    <property type="entry name" value="LONG-CHAIN-ALCOHOL O-FATTY-ACYLTRANSFERASE 3-RELATED"/>
    <property type="match status" value="1"/>
</dbReference>
<evidence type="ECO:0000256" key="1">
    <source>
        <dbReference type="ARBA" id="ARBA00004141"/>
    </source>
</evidence>
<evidence type="ECO:0000313" key="10">
    <source>
        <dbReference type="Proteomes" id="UP000251889"/>
    </source>
</evidence>
<sequence>MDLTWLTISFYACLLTIIGYYLPNMQDKSHARAIAWVIAVSTVLFSTAVTWHYGALARMLVIVFLQLLSMKIIVSVESYSGNNKLTITQWCAFSLGWFGMRPTLFEKFPSRSLPFVDLFIKGLSRIAIGYILLYASFFLEQKLRIAFFLPQLLLLVGVSFMLHFGVLNISTAGWRNLGVDVSELFRSPYKPRSLKEFWGRRWNLAFSEMTALIAYKPLKDKVGVTYAVTISFLFSGLLHEIAISLPVNAGYGLPMIYFIIHAVAMQLESKSAIVQKIVNHRIFAHAWVMTILIIPMPLLFHTAFMERVMIPLRDIMLGPLI</sequence>
<comment type="pathway">
    <text evidence="2">Secondary metabolite biosynthesis.</text>
</comment>
<dbReference type="AlphaFoldDB" id="A0A364XTM5"/>
<evidence type="ECO:0000256" key="7">
    <source>
        <dbReference type="SAM" id="Phobius"/>
    </source>
</evidence>
<protein>
    <recommendedName>
        <fullName evidence="8">Wax synthase domain-containing protein</fullName>
    </recommendedName>
</protein>
<feature type="transmembrane region" description="Helical" evidence="7">
    <location>
        <begin position="118"/>
        <end position="139"/>
    </location>
</feature>
<evidence type="ECO:0000259" key="8">
    <source>
        <dbReference type="Pfam" id="PF13813"/>
    </source>
</evidence>
<dbReference type="GO" id="GO:0008374">
    <property type="term" value="F:O-acyltransferase activity"/>
    <property type="evidence" value="ECO:0007669"/>
    <property type="project" value="InterPro"/>
</dbReference>
<keyword evidence="5 7" id="KW-1133">Transmembrane helix</keyword>
<dbReference type="Pfam" id="PF13813">
    <property type="entry name" value="MBOAT_2"/>
    <property type="match status" value="1"/>
</dbReference>
<reference evidence="9 10" key="1">
    <citation type="submission" date="2018-06" db="EMBL/GenBank/DDBJ databases">
        <title>Chryseolinea flavus sp. nov., a member of the phylum Bacteroidetes isolated from soil.</title>
        <authorList>
            <person name="Li Y."/>
            <person name="Wang J."/>
        </authorList>
    </citation>
    <scope>NUCLEOTIDE SEQUENCE [LARGE SCALE GENOMIC DNA]</scope>
    <source>
        <strain evidence="9 10">SDU1-6</strain>
    </source>
</reference>
<evidence type="ECO:0000256" key="4">
    <source>
        <dbReference type="ARBA" id="ARBA00022692"/>
    </source>
</evidence>
<evidence type="ECO:0000256" key="2">
    <source>
        <dbReference type="ARBA" id="ARBA00005179"/>
    </source>
</evidence>
<dbReference type="GO" id="GO:0006629">
    <property type="term" value="P:lipid metabolic process"/>
    <property type="evidence" value="ECO:0007669"/>
    <property type="project" value="InterPro"/>
</dbReference>
<organism evidence="9 10">
    <name type="scientific">Pseudochryseolinea flava</name>
    <dbReference type="NCBI Taxonomy" id="2059302"/>
    <lineage>
        <taxon>Bacteria</taxon>
        <taxon>Pseudomonadati</taxon>
        <taxon>Bacteroidota</taxon>
        <taxon>Cytophagia</taxon>
        <taxon>Cytophagales</taxon>
        <taxon>Fulvivirgaceae</taxon>
        <taxon>Pseudochryseolinea</taxon>
    </lineage>
</organism>
<feature type="transmembrane region" description="Helical" evidence="7">
    <location>
        <begin position="145"/>
        <end position="167"/>
    </location>
</feature>
<feature type="transmembrane region" description="Helical" evidence="7">
    <location>
        <begin position="34"/>
        <end position="53"/>
    </location>
</feature>
<gene>
    <name evidence="9" type="ORF">DQQ10_27120</name>
</gene>
<dbReference type="InterPro" id="IPR032805">
    <property type="entry name" value="Wax_synthase_dom"/>
</dbReference>
<keyword evidence="3" id="KW-0808">Transferase</keyword>
<evidence type="ECO:0000256" key="5">
    <source>
        <dbReference type="ARBA" id="ARBA00022989"/>
    </source>
</evidence>